<feature type="region of interest" description="Disordered" evidence="5">
    <location>
        <begin position="257"/>
        <end position="328"/>
    </location>
</feature>
<dbReference type="GeneID" id="9690283"/>
<dbReference type="STRING" id="564608.C1NA37"/>
<dbReference type="PANTHER" id="PTHR13375">
    <property type="entry name" value="FMS INTERACTING PROTEIN"/>
    <property type="match status" value="1"/>
</dbReference>
<dbReference type="GO" id="GO:0000445">
    <property type="term" value="C:THO complex part of transcription export complex"/>
    <property type="evidence" value="ECO:0007669"/>
    <property type="project" value="TreeGrafter"/>
</dbReference>
<feature type="region of interest" description="Disordered" evidence="5">
    <location>
        <begin position="346"/>
        <end position="399"/>
    </location>
</feature>
<evidence type="ECO:0000256" key="1">
    <source>
        <dbReference type="ARBA" id="ARBA00004123"/>
    </source>
</evidence>
<dbReference type="EMBL" id="GG663752">
    <property type="protein sequence ID" value="EEH51055.1"/>
    <property type="molecule type" value="Genomic_DNA"/>
</dbReference>
<dbReference type="PANTHER" id="PTHR13375:SF3">
    <property type="entry name" value="THO COMPLEX SUBUNIT 5 HOMOLOG"/>
    <property type="match status" value="1"/>
</dbReference>
<keyword evidence="4" id="KW-0175">Coiled coil</keyword>
<feature type="compositionally biased region" description="Basic and acidic residues" evidence="5">
    <location>
        <begin position="437"/>
        <end position="456"/>
    </location>
</feature>
<dbReference type="OrthoDB" id="20582at2759"/>
<dbReference type="GO" id="GO:0006406">
    <property type="term" value="P:mRNA export from nucleus"/>
    <property type="evidence" value="ECO:0007669"/>
    <property type="project" value="TreeGrafter"/>
</dbReference>
<protein>
    <submittedName>
        <fullName evidence="6">Predicted protein</fullName>
    </submittedName>
</protein>
<dbReference type="eggNOG" id="KOG2216">
    <property type="taxonomic scope" value="Eukaryota"/>
</dbReference>
<evidence type="ECO:0000256" key="4">
    <source>
        <dbReference type="SAM" id="Coils"/>
    </source>
</evidence>
<sequence>MAAPRGTLDDLKVILADLRACAERLAAVGPGKADDPTFLAAKTDASLAFLKIRAVNRDVLNDLEKTRERTSAHKTELDEARLQLQNVLYEKLHIQKEIRACEDFTSAYSDEEIGLRDVKEFMEREGIKEGELDPHELMLKRLSSELAERKALCEEEKELKAKRKRLQDGIDERRKFLDGLGAQLESLKRATAPLQSHLNLPIAFDDRQKRAARLLPPPLYVAYTQLAAAREAFQDTYEVNVDGSIADAEALVRKAAAEEETARARERGGDDAEAADAMETDDGEIRGEIRDKREGDDDDGGDADADADADAGGGRAKKRAKRGASDGGGGGKGAFYLTLVPIRPRRRGERRSLRTFPGASLRPGSLAFNPDTHRCRSTPTDAIQLHPGRTSGTGGGDDANETYAQHPLVVVLDVDGVSFVFRYLMNLHVVTVEAMKTDEKKKRAGRATKEKEEKGRARGGGDANAADAPPPVDLTRGDLLVNLFPDDDGLDTPNAANKLRYPAGFAYPDVSTRRDRPYKWAQARSPHAGSRTTASAR</sequence>
<evidence type="ECO:0000256" key="3">
    <source>
        <dbReference type="ARBA" id="ARBA00023242"/>
    </source>
</evidence>
<evidence type="ECO:0000256" key="2">
    <source>
        <dbReference type="ARBA" id="ARBA00008044"/>
    </source>
</evidence>
<feature type="coiled-coil region" evidence="4">
    <location>
        <begin position="139"/>
        <end position="169"/>
    </location>
</feature>
<comment type="similarity">
    <text evidence="2">Belongs to the THOC5 family.</text>
</comment>
<keyword evidence="7" id="KW-1185">Reference proteome</keyword>
<comment type="subcellular location">
    <subcellularLocation>
        <location evidence="1">Nucleus</location>
    </subcellularLocation>
</comment>
<feature type="region of interest" description="Disordered" evidence="5">
    <location>
        <begin position="437"/>
        <end position="478"/>
    </location>
</feature>
<name>C1NA37_MICPC</name>
<dbReference type="GO" id="GO:0003729">
    <property type="term" value="F:mRNA binding"/>
    <property type="evidence" value="ECO:0007669"/>
    <property type="project" value="TreeGrafter"/>
</dbReference>
<proteinExistence type="inferred from homology"/>
<keyword evidence="3" id="KW-0539">Nucleus</keyword>
<feature type="compositionally biased region" description="Acidic residues" evidence="5">
    <location>
        <begin position="271"/>
        <end position="282"/>
    </location>
</feature>
<reference evidence="6 7" key="1">
    <citation type="journal article" date="2009" name="Science">
        <title>Green evolution and dynamic adaptations revealed by genomes of the marine picoeukaryotes Micromonas.</title>
        <authorList>
            <person name="Worden A.Z."/>
            <person name="Lee J.H."/>
            <person name="Mock T."/>
            <person name="Rouze P."/>
            <person name="Simmons M.P."/>
            <person name="Aerts A.L."/>
            <person name="Allen A.E."/>
            <person name="Cuvelier M.L."/>
            <person name="Derelle E."/>
            <person name="Everett M.V."/>
            <person name="Foulon E."/>
            <person name="Grimwood J."/>
            <person name="Gundlach H."/>
            <person name="Henrissat B."/>
            <person name="Napoli C."/>
            <person name="McDonald S.M."/>
            <person name="Parker M.S."/>
            <person name="Rombauts S."/>
            <person name="Salamov A."/>
            <person name="Von Dassow P."/>
            <person name="Badger J.H."/>
            <person name="Coutinho P.M."/>
            <person name="Demir E."/>
            <person name="Dubchak I."/>
            <person name="Gentemann C."/>
            <person name="Eikrem W."/>
            <person name="Gready J.E."/>
            <person name="John U."/>
            <person name="Lanier W."/>
            <person name="Lindquist E.A."/>
            <person name="Lucas S."/>
            <person name="Mayer K.F."/>
            <person name="Moreau H."/>
            <person name="Not F."/>
            <person name="Otillar R."/>
            <person name="Panaud O."/>
            <person name="Pangilinan J."/>
            <person name="Paulsen I."/>
            <person name="Piegu B."/>
            <person name="Poliakov A."/>
            <person name="Robbens S."/>
            <person name="Schmutz J."/>
            <person name="Toulza E."/>
            <person name="Wyss T."/>
            <person name="Zelensky A."/>
            <person name="Zhou K."/>
            <person name="Armbrust E.V."/>
            <person name="Bhattacharya D."/>
            <person name="Goodenough U.W."/>
            <person name="Van de Peer Y."/>
            <person name="Grigoriev I.V."/>
        </authorList>
    </citation>
    <scope>NUCLEOTIDE SEQUENCE [LARGE SCALE GENOMIC DNA]</scope>
    <source>
        <strain evidence="6 7">CCMP1545</strain>
    </source>
</reference>
<feature type="region of interest" description="Disordered" evidence="5">
    <location>
        <begin position="506"/>
        <end position="537"/>
    </location>
</feature>
<feature type="compositionally biased region" description="Acidic residues" evidence="5">
    <location>
        <begin position="296"/>
        <end position="309"/>
    </location>
</feature>
<evidence type="ECO:0000313" key="6">
    <source>
        <dbReference type="EMBL" id="EEH51055.1"/>
    </source>
</evidence>
<dbReference type="KEGG" id="mpp:MICPUCDRAFT_67823"/>
<dbReference type="RefSeq" id="XP_003064721.1">
    <property type="nucleotide sequence ID" value="XM_003064675.1"/>
</dbReference>
<feature type="compositionally biased region" description="Basic and acidic residues" evidence="5">
    <location>
        <begin position="283"/>
        <end position="295"/>
    </location>
</feature>
<evidence type="ECO:0000313" key="7">
    <source>
        <dbReference type="Proteomes" id="UP000001876"/>
    </source>
</evidence>
<dbReference type="Proteomes" id="UP000001876">
    <property type="component" value="Unassembled WGS sequence"/>
</dbReference>
<accession>C1NA37</accession>
<evidence type="ECO:0000256" key="5">
    <source>
        <dbReference type="SAM" id="MobiDB-lite"/>
    </source>
</evidence>
<dbReference type="Pfam" id="PF09766">
    <property type="entry name" value="FmiP_Thoc5"/>
    <property type="match status" value="2"/>
</dbReference>
<gene>
    <name evidence="6" type="ORF">MICPUCDRAFT_67823</name>
</gene>
<dbReference type="AlphaFoldDB" id="C1NA37"/>
<organism evidence="7">
    <name type="scientific">Micromonas pusilla (strain CCMP1545)</name>
    <name type="common">Picoplanktonic green alga</name>
    <dbReference type="NCBI Taxonomy" id="564608"/>
    <lineage>
        <taxon>Eukaryota</taxon>
        <taxon>Viridiplantae</taxon>
        <taxon>Chlorophyta</taxon>
        <taxon>Mamiellophyceae</taxon>
        <taxon>Mamiellales</taxon>
        <taxon>Mamiellaceae</taxon>
        <taxon>Micromonas</taxon>
    </lineage>
</organism>
<feature type="compositionally biased region" description="Basic and acidic residues" evidence="5">
    <location>
        <begin position="257"/>
        <end position="270"/>
    </location>
</feature>
<dbReference type="InterPro" id="IPR019163">
    <property type="entry name" value="THO_Thoc5"/>
</dbReference>